<sequence length="155" mass="16875">MADAAKKPFWRTRKGMLLIAGAIIVAVIVAKAKEEPFPPKPDCSKVSLVAADSRVRIGQDLFFVVLGPDDGRKYTVTLGVDELTRGTPSSMVIDKAEDKAEDKAVILADNLTITGCLRPQQVTMELPFGEYTIRLWDTTDAEPKKVAELVVNSDG</sequence>
<reference evidence="1" key="1">
    <citation type="submission" date="2023-03" db="EMBL/GenBank/DDBJ databases">
        <title>Actinorhabdospora filicis NBRC 111898.</title>
        <authorList>
            <person name="Ichikawa N."/>
            <person name="Sato H."/>
            <person name="Tonouchi N."/>
        </authorList>
    </citation>
    <scope>NUCLEOTIDE SEQUENCE</scope>
    <source>
        <strain evidence="1">NBRC 111898</strain>
    </source>
</reference>
<evidence type="ECO:0000313" key="1">
    <source>
        <dbReference type="EMBL" id="GLZ77159.1"/>
    </source>
</evidence>
<protein>
    <submittedName>
        <fullName evidence="1">Uncharacterized protein</fullName>
    </submittedName>
</protein>
<gene>
    <name evidence="1" type="ORF">Afil01_19660</name>
</gene>
<dbReference type="AlphaFoldDB" id="A0A9W6SHD0"/>
<dbReference type="RefSeq" id="WP_285662289.1">
    <property type="nucleotide sequence ID" value="NZ_BSTX01000001.1"/>
</dbReference>
<proteinExistence type="predicted"/>
<keyword evidence="2" id="KW-1185">Reference proteome</keyword>
<evidence type="ECO:0000313" key="2">
    <source>
        <dbReference type="Proteomes" id="UP001165079"/>
    </source>
</evidence>
<name>A0A9W6SHD0_9ACTN</name>
<organism evidence="1 2">
    <name type="scientific">Actinorhabdospora filicis</name>
    <dbReference type="NCBI Taxonomy" id="1785913"/>
    <lineage>
        <taxon>Bacteria</taxon>
        <taxon>Bacillati</taxon>
        <taxon>Actinomycetota</taxon>
        <taxon>Actinomycetes</taxon>
        <taxon>Micromonosporales</taxon>
        <taxon>Micromonosporaceae</taxon>
        <taxon>Actinorhabdospora</taxon>
    </lineage>
</organism>
<accession>A0A9W6SHD0</accession>
<dbReference type="EMBL" id="BSTX01000001">
    <property type="protein sequence ID" value="GLZ77159.1"/>
    <property type="molecule type" value="Genomic_DNA"/>
</dbReference>
<dbReference type="Proteomes" id="UP001165079">
    <property type="component" value="Unassembled WGS sequence"/>
</dbReference>
<comment type="caution">
    <text evidence="1">The sequence shown here is derived from an EMBL/GenBank/DDBJ whole genome shotgun (WGS) entry which is preliminary data.</text>
</comment>